<dbReference type="Proteomes" id="UP000198846">
    <property type="component" value="Unassembled WGS sequence"/>
</dbReference>
<name>A0A1H3XJF9_BIZPA</name>
<dbReference type="RefSeq" id="WP_092132985.1">
    <property type="nucleotide sequence ID" value="NZ_FNQK01000005.1"/>
</dbReference>
<dbReference type="AlphaFoldDB" id="A0A1H3XJF9"/>
<accession>A0A1H3XJF9</accession>
<sequence>MKHIKLLLVVLITVFSCDNNDDEQTDPVTPTDGFTHNNVFYPTPNAYFEIDEDDDDPNIGGDGFPDNYSFFFSNGRMFDNEIHVNGVNDDYLFSLNTTNWVFLNVEVEDNPSLSNAGPLPGNTYIVSSIHDSVIIEDGQIEPLNPVYINNNTEFGIGSENTGIFNFPGTQGPTVTINAINIDNANQENSTVDIDYTFMNGDGEVITGHYEGTFGIILD</sequence>
<proteinExistence type="predicted"/>
<gene>
    <name evidence="1" type="ORF">SAMN04487990_10523</name>
</gene>
<dbReference type="PROSITE" id="PS51257">
    <property type="entry name" value="PROKAR_LIPOPROTEIN"/>
    <property type="match status" value="1"/>
</dbReference>
<organism evidence="1 2">
    <name type="scientific">Bizionia paragorgiae</name>
    <dbReference type="NCBI Taxonomy" id="283786"/>
    <lineage>
        <taxon>Bacteria</taxon>
        <taxon>Pseudomonadati</taxon>
        <taxon>Bacteroidota</taxon>
        <taxon>Flavobacteriia</taxon>
        <taxon>Flavobacteriales</taxon>
        <taxon>Flavobacteriaceae</taxon>
        <taxon>Bizionia</taxon>
    </lineage>
</organism>
<reference evidence="1 2" key="1">
    <citation type="submission" date="2016-10" db="EMBL/GenBank/DDBJ databases">
        <authorList>
            <person name="de Groot N.N."/>
        </authorList>
    </citation>
    <scope>NUCLEOTIDE SEQUENCE [LARGE SCALE GENOMIC DNA]</scope>
    <source>
        <strain evidence="1 2">DSM 23842</strain>
    </source>
</reference>
<protein>
    <submittedName>
        <fullName evidence="1">Uncharacterized protein</fullName>
    </submittedName>
</protein>
<dbReference type="STRING" id="283786.SAMN04487990_10523"/>
<evidence type="ECO:0000313" key="2">
    <source>
        <dbReference type="Proteomes" id="UP000198846"/>
    </source>
</evidence>
<dbReference type="OrthoDB" id="1422020at2"/>
<evidence type="ECO:0000313" key="1">
    <source>
        <dbReference type="EMBL" id="SDZ98688.1"/>
    </source>
</evidence>
<keyword evidence="2" id="KW-1185">Reference proteome</keyword>
<dbReference type="EMBL" id="FNQK01000005">
    <property type="protein sequence ID" value="SDZ98688.1"/>
    <property type="molecule type" value="Genomic_DNA"/>
</dbReference>